<keyword evidence="9" id="KW-1133">Transmembrane helix</keyword>
<dbReference type="InterPro" id="IPR045874">
    <property type="entry name" value="LRK10/LRL21-25-like"/>
</dbReference>
<evidence type="ECO:0000256" key="9">
    <source>
        <dbReference type="ARBA" id="ARBA00022989"/>
    </source>
</evidence>
<protein>
    <recommendedName>
        <fullName evidence="13">Protein kinase domain-containing protein</fullName>
    </recommendedName>
</protein>
<dbReference type="STRING" id="29760.F6HWF7"/>
<keyword evidence="6 12" id="KW-0547">Nucleotide-binding</keyword>
<keyword evidence="2" id="KW-0723">Serine/threonine-protein kinase</keyword>
<dbReference type="GO" id="GO:0030247">
    <property type="term" value="F:polysaccharide binding"/>
    <property type="evidence" value="ECO:0007669"/>
    <property type="project" value="InterPro"/>
</dbReference>
<dbReference type="PaxDb" id="29760-VIT_16s0148g00210.t01"/>
<dbReference type="Pfam" id="PF00069">
    <property type="entry name" value="Pkinase"/>
    <property type="match status" value="1"/>
</dbReference>
<dbReference type="FunFam" id="3.30.200.20:FF:000178">
    <property type="entry name" value="serine/threonine-protein kinase PBS1-like"/>
    <property type="match status" value="1"/>
</dbReference>
<keyword evidence="5" id="KW-0732">Signal</keyword>
<evidence type="ECO:0000259" key="13">
    <source>
        <dbReference type="PROSITE" id="PS50011"/>
    </source>
</evidence>
<proteinExistence type="predicted"/>
<dbReference type="Proteomes" id="UP000009183">
    <property type="component" value="Chromosome 16"/>
</dbReference>
<keyword evidence="8 12" id="KW-0067">ATP-binding</keyword>
<dbReference type="PROSITE" id="PS50011">
    <property type="entry name" value="PROTEIN_KINASE_DOM"/>
    <property type="match status" value="1"/>
</dbReference>
<dbReference type="PROSITE" id="PS00107">
    <property type="entry name" value="PROTEIN_KINASE_ATP"/>
    <property type="match status" value="1"/>
</dbReference>
<keyword evidence="3" id="KW-0808">Transferase</keyword>
<comment type="subcellular location">
    <subcellularLocation>
        <location evidence="1">Membrane</location>
        <topology evidence="1">Single-pass type I membrane protein</topology>
    </subcellularLocation>
</comment>
<accession>F6HWF7</accession>
<dbReference type="GO" id="GO:0004674">
    <property type="term" value="F:protein serine/threonine kinase activity"/>
    <property type="evidence" value="ECO:0007669"/>
    <property type="project" value="UniProtKB-KW"/>
</dbReference>
<evidence type="ECO:0000256" key="2">
    <source>
        <dbReference type="ARBA" id="ARBA00022527"/>
    </source>
</evidence>
<dbReference type="InterPro" id="IPR000719">
    <property type="entry name" value="Prot_kinase_dom"/>
</dbReference>
<dbReference type="HOGENOM" id="CLU_000288_115_3_1"/>
<dbReference type="EMBL" id="FN596269">
    <property type="protein sequence ID" value="CCB59021.1"/>
    <property type="molecule type" value="Genomic_DNA"/>
</dbReference>
<keyword evidence="10" id="KW-0472">Membrane</keyword>
<evidence type="ECO:0000256" key="8">
    <source>
        <dbReference type="ARBA" id="ARBA00022840"/>
    </source>
</evidence>
<dbReference type="InParanoid" id="F6HWF7"/>
<evidence type="ECO:0000256" key="7">
    <source>
        <dbReference type="ARBA" id="ARBA00022777"/>
    </source>
</evidence>
<name>F6HWF7_VITVI</name>
<dbReference type="PANTHER" id="PTHR27009">
    <property type="entry name" value="RUST RESISTANCE KINASE LR10-RELATED"/>
    <property type="match status" value="1"/>
</dbReference>
<keyword evidence="15" id="KW-1185">Reference proteome</keyword>
<reference evidence="15" key="1">
    <citation type="journal article" date="2007" name="Nature">
        <title>The grapevine genome sequence suggests ancestral hexaploidization in major angiosperm phyla.</title>
        <authorList>
            <consortium name="The French-Italian Public Consortium for Grapevine Genome Characterization."/>
            <person name="Jaillon O."/>
            <person name="Aury J.-M."/>
            <person name="Noel B."/>
            <person name="Policriti A."/>
            <person name="Clepet C."/>
            <person name="Casagrande A."/>
            <person name="Choisne N."/>
            <person name="Aubourg S."/>
            <person name="Vitulo N."/>
            <person name="Jubin C."/>
            <person name="Vezzi A."/>
            <person name="Legeai F."/>
            <person name="Hugueney P."/>
            <person name="Dasilva C."/>
            <person name="Horner D."/>
            <person name="Mica E."/>
            <person name="Jublot D."/>
            <person name="Poulain J."/>
            <person name="Bruyere C."/>
            <person name="Billault A."/>
            <person name="Segurens B."/>
            <person name="Gouyvenoux M."/>
            <person name="Ugarte E."/>
            <person name="Cattonaro F."/>
            <person name="Anthouard V."/>
            <person name="Vico V."/>
            <person name="Del Fabbro C."/>
            <person name="Alaux M."/>
            <person name="Di Gaspero G."/>
            <person name="Dumas V."/>
            <person name="Felice N."/>
            <person name="Paillard S."/>
            <person name="Juman I."/>
            <person name="Moroldo M."/>
            <person name="Scalabrin S."/>
            <person name="Canaguier A."/>
            <person name="Le Clainche I."/>
            <person name="Malacrida G."/>
            <person name="Durand E."/>
            <person name="Pesole G."/>
            <person name="Laucou V."/>
            <person name="Chatelet P."/>
            <person name="Merdinoglu D."/>
            <person name="Delledonne M."/>
            <person name="Pezzotti M."/>
            <person name="Lecharny A."/>
            <person name="Scarpelli C."/>
            <person name="Artiguenave F."/>
            <person name="Pe M.E."/>
            <person name="Valle G."/>
            <person name="Morgante M."/>
            <person name="Caboche M."/>
            <person name="Adam-Blondon A.-F."/>
            <person name="Weissenbach J."/>
            <person name="Quetier F."/>
            <person name="Wincker P."/>
        </authorList>
    </citation>
    <scope>NUCLEOTIDE SEQUENCE [LARGE SCALE GENOMIC DNA]</scope>
    <source>
        <strain evidence="15">cv. Pinot noir / PN40024</strain>
    </source>
</reference>
<dbReference type="PROSITE" id="PS00108">
    <property type="entry name" value="PROTEIN_KINASE_ST"/>
    <property type="match status" value="1"/>
</dbReference>
<evidence type="ECO:0000256" key="1">
    <source>
        <dbReference type="ARBA" id="ARBA00004479"/>
    </source>
</evidence>
<dbReference type="GO" id="GO:0016020">
    <property type="term" value="C:membrane"/>
    <property type="evidence" value="ECO:0007669"/>
    <property type="project" value="UniProtKB-SubCell"/>
</dbReference>
<dbReference type="SUPFAM" id="SSF56112">
    <property type="entry name" value="Protein kinase-like (PK-like)"/>
    <property type="match status" value="1"/>
</dbReference>
<feature type="binding site" evidence="12">
    <location>
        <position position="429"/>
    </location>
    <ligand>
        <name>ATP</name>
        <dbReference type="ChEBI" id="CHEBI:30616"/>
    </ligand>
</feature>
<dbReference type="InterPro" id="IPR008271">
    <property type="entry name" value="Ser/Thr_kinase_AS"/>
</dbReference>
<evidence type="ECO:0000256" key="11">
    <source>
        <dbReference type="ARBA" id="ARBA00023180"/>
    </source>
</evidence>
<dbReference type="FunFam" id="1.10.510.10:FF:000590">
    <property type="entry name" value="PR5-like receptor kinase"/>
    <property type="match status" value="1"/>
</dbReference>
<dbReference type="Gene3D" id="1.10.510.10">
    <property type="entry name" value="Transferase(Phosphotransferase) domain 1"/>
    <property type="match status" value="1"/>
</dbReference>
<dbReference type="InterPro" id="IPR017441">
    <property type="entry name" value="Protein_kinase_ATP_BS"/>
</dbReference>
<dbReference type="SMR" id="F6HWF7"/>
<dbReference type="AlphaFoldDB" id="F6HWF7"/>
<dbReference type="Gene3D" id="3.30.200.20">
    <property type="entry name" value="Phosphorylase Kinase, domain 1"/>
    <property type="match status" value="1"/>
</dbReference>
<evidence type="ECO:0000256" key="12">
    <source>
        <dbReference type="PROSITE-ProRule" id="PRU10141"/>
    </source>
</evidence>
<feature type="domain" description="Protein kinase" evidence="13">
    <location>
        <begin position="401"/>
        <end position="680"/>
    </location>
</feature>
<evidence type="ECO:0000256" key="5">
    <source>
        <dbReference type="ARBA" id="ARBA00022729"/>
    </source>
</evidence>
<dbReference type="eggNOG" id="KOG1187">
    <property type="taxonomic scope" value="Eukaryota"/>
</dbReference>
<gene>
    <name evidence="14" type="ordered locus">VIT_16s0148g00210</name>
</gene>
<dbReference type="InterPro" id="IPR025287">
    <property type="entry name" value="WAK_GUB"/>
</dbReference>
<evidence type="ECO:0000313" key="15">
    <source>
        <dbReference type="Proteomes" id="UP000009183"/>
    </source>
</evidence>
<evidence type="ECO:0000313" key="14">
    <source>
        <dbReference type="EMBL" id="CCB59021.1"/>
    </source>
</evidence>
<dbReference type="InterPro" id="IPR011009">
    <property type="entry name" value="Kinase-like_dom_sf"/>
</dbReference>
<evidence type="ECO:0000256" key="3">
    <source>
        <dbReference type="ARBA" id="ARBA00022679"/>
    </source>
</evidence>
<evidence type="ECO:0000256" key="6">
    <source>
        <dbReference type="ARBA" id="ARBA00022741"/>
    </source>
</evidence>
<keyword evidence="4" id="KW-0812">Transmembrane</keyword>
<organism evidence="14 15">
    <name type="scientific">Vitis vinifera</name>
    <name type="common">Grape</name>
    <dbReference type="NCBI Taxonomy" id="29760"/>
    <lineage>
        <taxon>Eukaryota</taxon>
        <taxon>Viridiplantae</taxon>
        <taxon>Streptophyta</taxon>
        <taxon>Embryophyta</taxon>
        <taxon>Tracheophyta</taxon>
        <taxon>Spermatophyta</taxon>
        <taxon>Magnoliopsida</taxon>
        <taxon>eudicotyledons</taxon>
        <taxon>Gunneridae</taxon>
        <taxon>Pentapetalae</taxon>
        <taxon>rosids</taxon>
        <taxon>Vitales</taxon>
        <taxon>Vitaceae</taxon>
        <taxon>Viteae</taxon>
        <taxon>Vitis</taxon>
    </lineage>
</organism>
<dbReference type="GO" id="GO:0005524">
    <property type="term" value="F:ATP binding"/>
    <property type="evidence" value="ECO:0007669"/>
    <property type="project" value="UniProtKB-UniRule"/>
</dbReference>
<keyword evidence="7" id="KW-0418">Kinase</keyword>
<evidence type="ECO:0000256" key="4">
    <source>
        <dbReference type="ARBA" id="ARBA00022692"/>
    </source>
</evidence>
<dbReference type="Pfam" id="PF13947">
    <property type="entry name" value="GUB_WAK_bind"/>
    <property type="match status" value="1"/>
</dbReference>
<keyword evidence="11" id="KW-0325">Glycoprotein</keyword>
<dbReference type="SMART" id="SM00220">
    <property type="entry name" value="S_TKc"/>
    <property type="match status" value="1"/>
</dbReference>
<evidence type="ECO:0000256" key="10">
    <source>
        <dbReference type="ARBA" id="ARBA00023136"/>
    </source>
</evidence>
<sequence length="723" mass="82112">MPSSVKLSVKNIKYKSREIVVEDPNNCLQSQLQNLRLSASPFHFKLNHSFELQAFTFFNCSANRSDSSYFKSIKSFSKSCSFLPGNPLYAVDSSTSLTDLDVSSCRRIYNLSLPTYYIYEGENRLYLKWEESICGNCEAEGKKCRLKKSNGKKPETECITDTKVSQDECMASSKCSDQGPAIRFPFQLKDRHPHHCGCPLFELSCTEKNQTMLELPHSVKFLVKNINYKSQQILVHDPDYCLPRQLGNLDLAATPFKFSEELENSTFFICSSVNGQTFGERVPCLDVPGYQVWKFPSSEVMSFPELLPCGNKMYASSLPKDEYGEIKNNFHLNWTTPSHCKGKGVIVGFPLLMSIIIALYKVYDSNKMGREYKIRIEKFLEDYRALKPSRYTYIDIKKITNQFKDKLGEGGYGIVYKGKLSNEVLVAVKILNNSKGNGEEFINEVGTMGRIHHVNVVRLVGFCAEGSKRALIYEFQPNESLEKFIFSEAVKNHSLGWKKLQGIAVGIAKGIEYLHQGCDQRILHFDIKPHNILLDHNFNPKISDFGLAKVCSKEQSRVSMTTARGTMGYIAPEVLSRNFGSVSYKSDVYSFGMLLLEMVGGRKNIDVSVENASQVYFPEWVYNHLNQGEEIHIRIEEERDFEIAKKLTIVGLWCIQWCPINRPSMKDVVQMLEEERNNIICGCEFERKLSCNINGDKSTVKHVGIMDDDAIGSSLAMNVEARV</sequence>